<dbReference type="AlphaFoldDB" id="A0A8W8N2Z1"/>
<keyword evidence="2" id="KW-0812">Transmembrane</keyword>
<dbReference type="SUPFAM" id="SSF49854">
    <property type="entry name" value="Spermadhesin, CUB domain"/>
    <property type="match status" value="1"/>
</dbReference>
<name>A0A8W8N2Z1_MAGGI</name>
<evidence type="ECO:0000313" key="3">
    <source>
        <dbReference type="EnsemblMetazoa" id="G4419.3:cds"/>
    </source>
</evidence>
<feature type="compositionally biased region" description="Polar residues" evidence="1">
    <location>
        <begin position="298"/>
        <end position="307"/>
    </location>
</feature>
<dbReference type="EnsemblMetazoa" id="G4419.3">
    <property type="protein sequence ID" value="G4419.3:cds"/>
    <property type="gene ID" value="G4419"/>
</dbReference>
<proteinExistence type="predicted"/>
<keyword evidence="2" id="KW-1133">Transmembrane helix</keyword>
<feature type="region of interest" description="Disordered" evidence="1">
    <location>
        <begin position="230"/>
        <end position="315"/>
    </location>
</feature>
<dbReference type="Proteomes" id="UP000005408">
    <property type="component" value="Unassembled WGS sequence"/>
</dbReference>
<protein>
    <recommendedName>
        <fullName evidence="5">CUB domain-containing protein</fullName>
    </recommendedName>
</protein>
<reference evidence="3" key="1">
    <citation type="submission" date="2022-08" db="UniProtKB">
        <authorList>
            <consortium name="EnsemblMetazoa"/>
        </authorList>
    </citation>
    <scope>IDENTIFICATION</scope>
    <source>
        <strain evidence="3">05x7-T-G4-1.051#20</strain>
    </source>
</reference>
<accession>A0A8W8N2Z1</accession>
<dbReference type="Gene3D" id="2.60.120.290">
    <property type="entry name" value="Spermadhesin, CUB domain"/>
    <property type="match status" value="1"/>
</dbReference>
<keyword evidence="4" id="KW-1185">Reference proteome</keyword>
<dbReference type="InterPro" id="IPR035914">
    <property type="entry name" value="Sperma_CUB_dom_sf"/>
</dbReference>
<evidence type="ECO:0000256" key="1">
    <source>
        <dbReference type="SAM" id="MobiDB-lite"/>
    </source>
</evidence>
<organism evidence="3 4">
    <name type="scientific">Magallana gigas</name>
    <name type="common">Pacific oyster</name>
    <name type="synonym">Crassostrea gigas</name>
    <dbReference type="NCBI Taxonomy" id="29159"/>
    <lineage>
        <taxon>Eukaryota</taxon>
        <taxon>Metazoa</taxon>
        <taxon>Spiralia</taxon>
        <taxon>Lophotrochozoa</taxon>
        <taxon>Mollusca</taxon>
        <taxon>Bivalvia</taxon>
        <taxon>Autobranchia</taxon>
        <taxon>Pteriomorphia</taxon>
        <taxon>Ostreida</taxon>
        <taxon>Ostreoidea</taxon>
        <taxon>Ostreidae</taxon>
        <taxon>Magallana</taxon>
    </lineage>
</organism>
<keyword evidence="2" id="KW-0472">Membrane</keyword>
<evidence type="ECO:0000256" key="2">
    <source>
        <dbReference type="SAM" id="Phobius"/>
    </source>
</evidence>
<sequence length="378" mass="43414">MELLIPVVVTIIFIKESACLCEDHFNKKNRVISMKDANCTWTFAEPEYNRVWMRVSVLQTDKDNSTVCQNYLMLEEIKDNKRHLLKRYCNPVARDYVKSNFNQILVTANNIKFKISWNGLKRKKKSFQTVGLHSTTERTSLQRTKGMLIRLDIMKSSFETADLISYKEKASLQTTNSVEKGKTKINSFQKEKAIYAAIEENKYIVIGSSSGLLFVFVFGFITKKICNKRSNHTSKDQTTEMNPSSVKTENKNCSHENSQSTSKKTREKPNLKKSELSGSDKSNKMLGKTGIMRGYQNKGETNQSPTRSQRRADDYNKEHEYSLANFTGGEAEDHIYQECRFVNKVDDGAFCDAYNTSKTDHRHLSALSYESAEYMNLN</sequence>
<evidence type="ECO:0000313" key="4">
    <source>
        <dbReference type="Proteomes" id="UP000005408"/>
    </source>
</evidence>
<feature type="transmembrane region" description="Helical" evidence="2">
    <location>
        <begin position="203"/>
        <end position="221"/>
    </location>
</feature>
<evidence type="ECO:0008006" key="5">
    <source>
        <dbReference type="Google" id="ProtNLM"/>
    </source>
</evidence>